<evidence type="ECO:0000256" key="4">
    <source>
        <dbReference type="ARBA" id="ARBA00023242"/>
    </source>
</evidence>
<protein>
    <recommendedName>
        <fullName evidence="8">Homeobox domain-containing protein</fullName>
    </recommendedName>
</protein>
<reference evidence="9" key="2">
    <citation type="submission" date="2025-08" db="UniProtKB">
        <authorList>
            <consortium name="Ensembl"/>
        </authorList>
    </citation>
    <scope>IDENTIFICATION</scope>
</reference>
<feature type="compositionally biased region" description="Polar residues" evidence="7">
    <location>
        <begin position="238"/>
        <end position="250"/>
    </location>
</feature>
<dbReference type="PANTHER" id="PTHR11636">
    <property type="entry name" value="POU DOMAIN"/>
    <property type="match status" value="1"/>
</dbReference>
<reference evidence="10" key="1">
    <citation type="submission" date="2003-08" db="EMBL/GenBank/DDBJ databases">
        <authorList>
            <person name="Birren B."/>
            <person name="Nusbaum C."/>
            <person name="Abebe A."/>
            <person name="Abouelleil A."/>
            <person name="Adekoya E."/>
            <person name="Ait-zahra M."/>
            <person name="Allen N."/>
            <person name="Allen T."/>
            <person name="An P."/>
            <person name="Anderson M."/>
            <person name="Anderson S."/>
            <person name="Arachchi H."/>
            <person name="Armbruster J."/>
            <person name="Bachantsang P."/>
            <person name="Baldwin J."/>
            <person name="Barry A."/>
            <person name="Bayul T."/>
            <person name="Blitshsteyn B."/>
            <person name="Bloom T."/>
            <person name="Blye J."/>
            <person name="Boguslavskiy L."/>
            <person name="Borowsky M."/>
            <person name="Boukhgalter B."/>
            <person name="Brunache A."/>
            <person name="Butler J."/>
            <person name="Calixte N."/>
            <person name="Calvo S."/>
            <person name="Camarata J."/>
            <person name="Campo K."/>
            <person name="Chang J."/>
            <person name="Cheshatsang Y."/>
            <person name="Citroen M."/>
            <person name="Collymore A."/>
            <person name="Considine T."/>
            <person name="Cook A."/>
            <person name="Cooke P."/>
            <person name="Corum B."/>
            <person name="Cuomo C."/>
            <person name="David R."/>
            <person name="Dawoe T."/>
            <person name="Degray S."/>
            <person name="Dodge S."/>
            <person name="Dooley K."/>
            <person name="Dorje P."/>
            <person name="Dorjee K."/>
            <person name="Dorris L."/>
            <person name="Duffey N."/>
            <person name="Dupes A."/>
            <person name="Elkins T."/>
            <person name="Engels R."/>
            <person name="Erickson J."/>
            <person name="Farina A."/>
            <person name="Faro S."/>
            <person name="Ferreira P."/>
            <person name="Fischer H."/>
            <person name="Fitzgerald M."/>
            <person name="Foley K."/>
            <person name="Gage D."/>
            <person name="Galagan J."/>
            <person name="Gearin G."/>
            <person name="Gnerre S."/>
            <person name="Gnirke A."/>
            <person name="Goyette A."/>
            <person name="Graham J."/>
            <person name="Grandbois E."/>
            <person name="Gyaltsen K."/>
            <person name="Hafez N."/>
            <person name="Hagopian D."/>
            <person name="Hagos B."/>
            <person name="Hall J."/>
            <person name="Hatcher B."/>
            <person name="Heller A."/>
            <person name="Higgins H."/>
            <person name="Honan T."/>
            <person name="Horn A."/>
            <person name="Houde N."/>
            <person name="Hughes L."/>
            <person name="Hulme W."/>
            <person name="Husby E."/>
            <person name="Iliev I."/>
            <person name="Jaffe D."/>
            <person name="Jones C."/>
            <person name="Kamal M."/>
            <person name="Kamat A."/>
            <person name="Kamvysselis M."/>
            <person name="Karlsson E."/>
            <person name="Kells C."/>
            <person name="Kieu A."/>
            <person name="Kisner P."/>
            <person name="Kodira C."/>
            <person name="Kulbokas E."/>
            <person name="Labutti K."/>
            <person name="Lama D."/>
            <person name="Landers T."/>
            <person name="Leger J."/>
            <person name="Levine S."/>
            <person name="Lewis D."/>
            <person name="Lewis T."/>
            <person name="Lindblad-toh K."/>
            <person name="Liu X."/>
            <person name="Lokyitsang T."/>
            <person name="Lokyitsang Y."/>
            <person name="Lucien O."/>
            <person name="Lui A."/>
            <person name="Ma L.J."/>
            <person name="Mabbitt R."/>
            <person name="Macdonald J."/>
            <person name="Maclean C."/>
            <person name="Major J."/>
            <person name="Manning J."/>
            <person name="Marabella R."/>
            <person name="Maru K."/>
            <person name="Matthews C."/>
            <person name="Mauceli E."/>
            <person name="Mccarthy M."/>
            <person name="Mcdonough S."/>
            <person name="Mcghee T."/>
            <person name="Meldrim J."/>
            <person name="Meneus L."/>
            <person name="Mesirov J."/>
            <person name="Mihalev A."/>
            <person name="Mihova T."/>
            <person name="Mikkelsen T."/>
            <person name="Mlenga V."/>
            <person name="Moru K."/>
            <person name="Mozes J."/>
            <person name="Mulrain L."/>
            <person name="Munson G."/>
            <person name="Naylor J."/>
            <person name="Newes C."/>
            <person name="Nguyen C."/>
            <person name="Nguyen N."/>
            <person name="Nguyen T."/>
            <person name="Nicol R."/>
            <person name="Nielsen C."/>
            <person name="Nizzari M."/>
            <person name="Norbu C."/>
            <person name="Norbu N."/>
            <person name="O'donnell P."/>
            <person name="Okoawo O."/>
            <person name="O'leary S."/>
            <person name="Omotosho B."/>
            <person name="O'neill K."/>
            <person name="Osman S."/>
            <person name="Parker S."/>
            <person name="Perrin D."/>
            <person name="Phunkhang P."/>
            <person name="Piqani B."/>
            <person name="Purcell S."/>
            <person name="Rachupka T."/>
            <person name="Ramasamy U."/>
            <person name="Rameau R."/>
            <person name="Ray V."/>
            <person name="Raymond C."/>
            <person name="Retta R."/>
            <person name="Richardson S."/>
            <person name="Rise C."/>
            <person name="Rodriguez J."/>
            <person name="Rogers J."/>
            <person name="Rogov P."/>
            <person name="Rutman M."/>
            <person name="Schupbach R."/>
            <person name="Seaman C."/>
            <person name="Settipalli S."/>
            <person name="Sharpe T."/>
            <person name="Sheridan J."/>
            <person name="Sherpa N."/>
            <person name="Shi J."/>
            <person name="Smirnov S."/>
            <person name="Smith C."/>
            <person name="Sougnez C."/>
            <person name="Spencer B."/>
            <person name="Stalker J."/>
            <person name="Stange-thomann N."/>
            <person name="Stavropoulos S."/>
            <person name="Stetson K."/>
            <person name="Stone C."/>
            <person name="Stone S."/>
            <person name="Stubbs M."/>
            <person name="Talamas J."/>
            <person name="Tchuinga P."/>
            <person name="Tenzing P."/>
            <person name="Tesfaye S."/>
            <person name="Theodore J."/>
            <person name="Thoulutsang Y."/>
            <person name="Topham K."/>
            <person name="Towey S."/>
            <person name="Tsamla T."/>
            <person name="Tsomo N."/>
            <person name="Vallee D."/>
            <person name="Vassiliev H."/>
            <person name="Venkataraman V."/>
            <person name="Vinson J."/>
            <person name="Vo A."/>
            <person name="Wade C."/>
            <person name="Wang S."/>
            <person name="Wangchuk T."/>
            <person name="Wangdi T."/>
            <person name="Whittaker C."/>
            <person name="Wilkinson J."/>
            <person name="Wu Y."/>
            <person name="Wyman D."/>
            <person name="Yadav S."/>
            <person name="Yang S."/>
            <person name="Yang X."/>
            <person name="Yeager S."/>
            <person name="Yee E."/>
            <person name="Young G."/>
            <person name="Zainoun J."/>
            <person name="Zembeck L."/>
            <person name="Zimmer A."/>
            <person name="Zody M."/>
            <person name="Lander E."/>
        </authorList>
    </citation>
    <scope>NUCLEOTIDE SEQUENCE [LARGE SCALE GENOMIC DNA]</scope>
</reference>
<dbReference type="Gene3D" id="1.10.10.60">
    <property type="entry name" value="Homeodomain-like"/>
    <property type="match status" value="1"/>
</dbReference>
<dbReference type="InterPro" id="IPR017970">
    <property type="entry name" value="Homeobox_CS"/>
</dbReference>
<evidence type="ECO:0000313" key="9">
    <source>
        <dbReference type="Ensembl" id="ENSCSAVP00000012152.1"/>
    </source>
</evidence>
<feature type="region of interest" description="Disordered" evidence="7">
    <location>
        <begin position="238"/>
        <end position="258"/>
    </location>
</feature>
<dbReference type="GO" id="GO:0000978">
    <property type="term" value="F:RNA polymerase II cis-regulatory region sequence-specific DNA binding"/>
    <property type="evidence" value="ECO:0007669"/>
    <property type="project" value="TreeGrafter"/>
</dbReference>
<proteinExistence type="predicted"/>
<dbReference type="PANTHER" id="PTHR11636:SF81">
    <property type="entry name" value="POU DOMAIN, CLASS 2, TRANSCRIPTION FACTOR 3"/>
    <property type="match status" value="1"/>
</dbReference>
<evidence type="ECO:0000256" key="3">
    <source>
        <dbReference type="ARBA" id="ARBA00023155"/>
    </source>
</evidence>
<feature type="domain" description="Homeobox" evidence="8">
    <location>
        <begin position="35"/>
        <end position="95"/>
    </location>
</feature>
<keyword evidence="4 5" id="KW-0539">Nucleus</keyword>
<name>H2Z3J0_CIOSA</name>
<comment type="subcellular location">
    <subcellularLocation>
        <location evidence="1 5 6">Nucleus</location>
    </subcellularLocation>
</comment>
<feature type="DNA-binding region" description="Homeobox" evidence="5">
    <location>
        <begin position="37"/>
        <end position="96"/>
    </location>
</feature>
<dbReference type="InterPro" id="IPR009057">
    <property type="entry name" value="Homeodomain-like_sf"/>
</dbReference>
<dbReference type="InterPro" id="IPR001356">
    <property type="entry name" value="HD"/>
</dbReference>
<dbReference type="Ensembl" id="ENSCSAVT00000012292.1">
    <property type="protein sequence ID" value="ENSCSAVP00000012152.1"/>
    <property type="gene ID" value="ENSCSAVG00000007148.1"/>
</dbReference>
<feature type="region of interest" description="Disordered" evidence="7">
    <location>
        <begin position="94"/>
        <end position="118"/>
    </location>
</feature>
<keyword evidence="3 5" id="KW-0371">Homeobox</keyword>
<organism evidence="9 10">
    <name type="scientific">Ciona savignyi</name>
    <name type="common">Pacific transparent sea squirt</name>
    <dbReference type="NCBI Taxonomy" id="51511"/>
    <lineage>
        <taxon>Eukaryota</taxon>
        <taxon>Metazoa</taxon>
        <taxon>Chordata</taxon>
        <taxon>Tunicata</taxon>
        <taxon>Ascidiacea</taxon>
        <taxon>Phlebobranchia</taxon>
        <taxon>Cionidae</taxon>
        <taxon>Ciona</taxon>
    </lineage>
</organism>
<dbReference type="PROSITE" id="PS00027">
    <property type="entry name" value="HOMEOBOX_1"/>
    <property type="match status" value="1"/>
</dbReference>
<dbReference type="PRINTS" id="PR00028">
    <property type="entry name" value="POUDOMAIN"/>
</dbReference>
<evidence type="ECO:0000256" key="7">
    <source>
        <dbReference type="SAM" id="MobiDB-lite"/>
    </source>
</evidence>
<evidence type="ECO:0000313" key="10">
    <source>
        <dbReference type="Proteomes" id="UP000007875"/>
    </source>
</evidence>
<evidence type="ECO:0000256" key="2">
    <source>
        <dbReference type="ARBA" id="ARBA00023125"/>
    </source>
</evidence>
<dbReference type="OMA" id="RISMHEQ"/>
<dbReference type="HOGENOM" id="CLU_908980_0_0_1"/>
<evidence type="ECO:0000256" key="1">
    <source>
        <dbReference type="ARBA" id="ARBA00004123"/>
    </source>
</evidence>
<dbReference type="CDD" id="cd00086">
    <property type="entry name" value="homeodomain"/>
    <property type="match status" value="1"/>
</dbReference>
<dbReference type="eggNOG" id="KOG3802">
    <property type="taxonomic scope" value="Eukaryota"/>
</dbReference>
<keyword evidence="2 5" id="KW-0238">DNA-binding</keyword>
<feature type="region of interest" description="Disordered" evidence="7">
    <location>
        <begin position="134"/>
        <end position="154"/>
    </location>
</feature>
<dbReference type="InterPro" id="IPR013847">
    <property type="entry name" value="POU"/>
</dbReference>
<dbReference type="AlphaFoldDB" id="H2Z3J0"/>
<accession>H2Z3J0</accession>
<dbReference type="Proteomes" id="UP000007875">
    <property type="component" value="Unassembled WGS sequence"/>
</dbReference>
<dbReference type="GO" id="GO:0000981">
    <property type="term" value="F:DNA-binding transcription factor activity, RNA polymerase II-specific"/>
    <property type="evidence" value="ECO:0007669"/>
    <property type="project" value="InterPro"/>
</dbReference>
<evidence type="ECO:0000256" key="6">
    <source>
        <dbReference type="RuleBase" id="RU000682"/>
    </source>
</evidence>
<dbReference type="Pfam" id="PF00046">
    <property type="entry name" value="Homeodomain"/>
    <property type="match status" value="1"/>
</dbReference>
<dbReference type="InParanoid" id="H2Z3J0"/>
<dbReference type="PROSITE" id="PS50071">
    <property type="entry name" value="HOMEOBOX_2"/>
    <property type="match status" value="1"/>
</dbReference>
<reference evidence="9" key="3">
    <citation type="submission" date="2025-09" db="UniProtKB">
        <authorList>
            <consortium name="Ensembl"/>
        </authorList>
    </citation>
    <scope>IDENTIFICATION</scope>
</reference>
<dbReference type="GO" id="GO:0005634">
    <property type="term" value="C:nucleus"/>
    <property type="evidence" value="ECO:0007669"/>
    <property type="project" value="UniProtKB-SubCell"/>
</dbReference>
<sequence>MERWLMDANNVLRESKDGHSVVIPPQTNLDPHTMSRKRKKRTSIDAKKRTTLDRRFIMNPKPSSEELQSIAEECDMEKEVVRVWFCNRRQKEKRISMHEQQQELSSPDSPEHISAPTTSYSVPWKFTEAECEPSTSTVLRRPTPQNSNIELNPSATVKSFPHNRIKQESQKMATLPAVFGHGVLSNPNQTPILLSAAAAKSKGIQQAVSLHDHKLGPSPSGPNHLFQLNKMDSMAFNNRVQPNHGQSQSKTNNTSLPLPTTTVLNSLLNIGSTSFAMNNSHHTMPSMVNSCTNSNFTLDSKPGAAS</sequence>
<dbReference type="STRING" id="51511.ENSCSAVP00000012152"/>
<evidence type="ECO:0000256" key="5">
    <source>
        <dbReference type="PROSITE-ProRule" id="PRU00108"/>
    </source>
</evidence>
<dbReference type="SUPFAM" id="SSF46689">
    <property type="entry name" value="Homeodomain-like"/>
    <property type="match status" value="1"/>
</dbReference>
<dbReference type="GeneTree" id="ENSGT00940000168873"/>
<keyword evidence="10" id="KW-1185">Reference proteome</keyword>
<feature type="region of interest" description="Disordered" evidence="7">
    <location>
        <begin position="20"/>
        <end position="49"/>
    </location>
</feature>
<dbReference type="InterPro" id="IPR050255">
    <property type="entry name" value="POU_domain_TF"/>
</dbReference>
<evidence type="ECO:0000259" key="8">
    <source>
        <dbReference type="PROSITE" id="PS50071"/>
    </source>
</evidence>
<dbReference type="SMART" id="SM00389">
    <property type="entry name" value="HOX"/>
    <property type="match status" value="1"/>
</dbReference>